<reference evidence="2 3" key="1">
    <citation type="journal article" date="2018" name="IMA Fungus">
        <title>IMA Genome-F 9: Draft genome sequence of Annulohypoxylon stygium, Aspergillus mulundensis, Berkeleyomyces basicola (syn. Thielaviopsis basicola), Ceratocystis smalleyi, two Cercospora beticola strains, Coleophoma cylindrospora, Fusarium fracticaudum, Phialophora cf. hyalina, and Morchella septimelata.</title>
        <authorList>
            <person name="Wingfield B.D."/>
            <person name="Bills G.F."/>
            <person name="Dong Y."/>
            <person name="Huang W."/>
            <person name="Nel W.J."/>
            <person name="Swalarsk-Parry B.S."/>
            <person name="Vaghefi N."/>
            <person name="Wilken P.M."/>
            <person name="An Z."/>
            <person name="de Beer Z.W."/>
            <person name="De Vos L."/>
            <person name="Chen L."/>
            <person name="Duong T.A."/>
            <person name="Gao Y."/>
            <person name="Hammerbacher A."/>
            <person name="Kikkert J.R."/>
            <person name="Li Y."/>
            <person name="Li H."/>
            <person name="Li K."/>
            <person name="Li Q."/>
            <person name="Liu X."/>
            <person name="Ma X."/>
            <person name="Naidoo K."/>
            <person name="Pethybridge S.J."/>
            <person name="Sun J."/>
            <person name="Steenkamp E.T."/>
            <person name="van der Nest M.A."/>
            <person name="van Wyk S."/>
            <person name="Wingfield M.J."/>
            <person name="Xiong C."/>
            <person name="Yue Q."/>
            <person name="Zhang X."/>
        </authorList>
    </citation>
    <scope>NUCLEOTIDE SEQUENCE [LARGE SCALE GENOMIC DNA]</scope>
    <source>
        <strain evidence="2 3">BP6252</strain>
    </source>
</reference>
<organism evidence="2 3">
    <name type="scientific">Coleophoma cylindrospora</name>
    <dbReference type="NCBI Taxonomy" id="1849047"/>
    <lineage>
        <taxon>Eukaryota</taxon>
        <taxon>Fungi</taxon>
        <taxon>Dikarya</taxon>
        <taxon>Ascomycota</taxon>
        <taxon>Pezizomycotina</taxon>
        <taxon>Leotiomycetes</taxon>
        <taxon>Helotiales</taxon>
        <taxon>Dermateaceae</taxon>
        <taxon>Coleophoma</taxon>
    </lineage>
</organism>
<gene>
    <name evidence="2" type="ORF">BP6252_13250</name>
</gene>
<keyword evidence="3" id="KW-1185">Reference proteome</keyword>
<comment type="caution">
    <text evidence="2">The sequence shown here is derived from an EMBL/GenBank/DDBJ whole genome shotgun (WGS) entry which is preliminary data.</text>
</comment>
<dbReference type="EMBL" id="PDLM01000017">
    <property type="protein sequence ID" value="RDW58774.1"/>
    <property type="molecule type" value="Genomic_DNA"/>
</dbReference>
<dbReference type="OrthoDB" id="2967263at2759"/>
<evidence type="ECO:0000313" key="2">
    <source>
        <dbReference type="EMBL" id="RDW58774.1"/>
    </source>
</evidence>
<evidence type="ECO:0000259" key="1">
    <source>
        <dbReference type="Pfam" id="PF08975"/>
    </source>
</evidence>
<dbReference type="Gene3D" id="3.90.1140.10">
    <property type="entry name" value="Cyclic phosphodiesterase"/>
    <property type="match status" value="1"/>
</dbReference>
<name>A0A3D8QBD9_9HELO</name>
<evidence type="ECO:0000313" key="3">
    <source>
        <dbReference type="Proteomes" id="UP000256645"/>
    </source>
</evidence>
<dbReference type="Proteomes" id="UP000256645">
    <property type="component" value="Unassembled WGS sequence"/>
</dbReference>
<accession>A0A3D8QBD9</accession>
<protein>
    <recommendedName>
        <fullName evidence="1">DUF1868 domain-containing protein</fullName>
    </recommendedName>
</protein>
<dbReference type="AlphaFoldDB" id="A0A3D8QBD9"/>
<dbReference type="SUPFAM" id="SSF55144">
    <property type="entry name" value="LigT-like"/>
    <property type="match status" value="1"/>
</dbReference>
<dbReference type="InterPro" id="IPR015069">
    <property type="entry name" value="2H-PEstase_DUF1868"/>
</dbReference>
<feature type="domain" description="DUF1868" evidence="1">
    <location>
        <begin position="77"/>
        <end position="118"/>
    </location>
</feature>
<dbReference type="Pfam" id="PF08975">
    <property type="entry name" value="2H-phosphodiest"/>
    <property type="match status" value="1"/>
</dbReference>
<proteinExistence type="predicted"/>
<sequence length="276" mass="31511">MDFAVACDQLITEAQDDSVRIQMICEDQRQARNREWKNTILTPNFQGWRVDKILKSILENKSFIDPRNNLCIWARPTQEIVKSIVDIQQELQNMVPALWITPTESLHMTVLEIVHSENPERLEDYVNKLRPSFAQLTGFVLNNLVRLGKPQLNYDDSAVSITFVPVDEKNYTYLHLRRDLAKICQLGGVHVVSRYFTTSSHITIARFVEQPDPSDLISRGAWINKIESLNQQLKDDFYTGDRGEWVIGAEVGVEVRKGTLWYGGGESVAIGEAASF</sequence>
<dbReference type="InterPro" id="IPR009097">
    <property type="entry name" value="Cyclic_Pdiesterase"/>
</dbReference>